<feature type="region of interest" description="Disordered" evidence="1">
    <location>
        <begin position="1107"/>
        <end position="1126"/>
    </location>
</feature>
<reference evidence="2" key="1">
    <citation type="journal article" date="2019" name="bioRxiv">
        <title>The Genome of the Zebra Mussel, Dreissena polymorpha: A Resource for Invasive Species Research.</title>
        <authorList>
            <person name="McCartney M.A."/>
            <person name="Auch B."/>
            <person name="Kono T."/>
            <person name="Mallez S."/>
            <person name="Zhang Y."/>
            <person name="Obille A."/>
            <person name="Becker A."/>
            <person name="Abrahante J.E."/>
            <person name="Garbe J."/>
            <person name="Badalamenti J.P."/>
            <person name="Herman A."/>
            <person name="Mangelson H."/>
            <person name="Liachko I."/>
            <person name="Sullivan S."/>
            <person name="Sone E.D."/>
            <person name="Koren S."/>
            <person name="Silverstein K.A.T."/>
            <person name="Beckman K.B."/>
            <person name="Gohl D.M."/>
        </authorList>
    </citation>
    <scope>NUCLEOTIDE SEQUENCE</scope>
    <source>
        <strain evidence="2">Duluth1</strain>
        <tissue evidence="2">Whole animal</tissue>
    </source>
</reference>
<feature type="region of interest" description="Disordered" evidence="1">
    <location>
        <begin position="982"/>
        <end position="1018"/>
    </location>
</feature>
<feature type="region of interest" description="Disordered" evidence="1">
    <location>
        <begin position="1243"/>
        <end position="1266"/>
    </location>
</feature>
<organism evidence="2 3">
    <name type="scientific">Dreissena polymorpha</name>
    <name type="common">Zebra mussel</name>
    <name type="synonym">Mytilus polymorpha</name>
    <dbReference type="NCBI Taxonomy" id="45954"/>
    <lineage>
        <taxon>Eukaryota</taxon>
        <taxon>Metazoa</taxon>
        <taxon>Spiralia</taxon>
        <taxon>Lophotrochozoa</taxon>
        <taxon>Mollusca</taxon>
        <taxon>Bivalvia</taxon>
        <taxon>Autobranchia</taxon>
        <taxon>Heteroconchia</taxon>
        <taxon>Euheterodonta</taxon>
        <taxon>Imparidentia</taxon>
        <taxon>Neoheterodontei</taxon>
        <taxon>Myida</taxon>
        <taxon>Dreissenoidea</taxon>
        <taxon>Dreissenidae</taxon>
        <taxon>Dreissena</taxon>
    </lineage>
</organism>
<evidence type="ECO:0000313" key="2">
    <source>
        <dbReference type="EMBL" id="KAH3869614.1"/>
    </source>
</evidence>
<feature type="compositionally biased region" description="Low complexity" evidence="1">
    <location>
        <begin position="1432"/>
        <end position="1444"/>
    </location>
</feature>
<protein>
    <submittedName>
        <fullName evidence="2">Uncharacterized protein</fullName>
    </submittedName>
</protein>
<feature type="compositionally biased region" description="Basic and acidic residues" evidence="1">
    <location>
        <begin position="992"/>
        <end position="1018"/>
    </location>
</feature>
<evidence type="ECO:0000313" key="3">
    <source>
        <dbReference type="Proteomes" id="UP000828390"/>
    </source>
</evidence>
<comment type="caution">
    <text evidence="2">The sequence shown here is derived from an EMBL/GenBank/DDBJ whole genome shotgun (WGS) entry which is preliminary data.</text>
</comment>
<feature type="compositionally biased region" description="Polar residues" evidence="1">
    <location>
        <begin position="937"/>
        <end position="959"/>
    </location>
</feature>
<feature type="compositionally biased region" description="Polar residues" evidence="1">
    <location>
        <begin position="434"/>
        <end position="443"/>
    </location>
</feature>
<feature type="compositionally biased region" description="Polar residues" evidence="1">
    <location>
        <begin position="867"/>
        <end position="880"/>
    </location>
</feature>
<feature type="region of interest" description="Disordered" evidence="1">
    <location>
        <begin position="280"/>
        <end position="355"/>
    </location>
</feature>
<dbReference type="EMBL" id="JAIWYP010000002">
    <property type="protein sequence ID" value="KAH3869614.1"/>
    <property type="molecule type" value="Genomic_DNA"/>
</dbReference>
<feature type="compositionally biased region" description="Polar residues" evidence="1">
    <location>
        <begin position="401"/>
        <end position="426"/>
    </location>
</feature>
<feature type="compositionally biased region" description="Low complexity" evidence="1">
    <location>
        <begin position="891"/>
        <end position="900"/>
    </location>
</feature>
<proteinExistence type="predicted"/>
<feature type="compositionally biased region" description="Polar residues" evidence="1">
    <location>
        <begin position="1252"/>
        <end position="1266"/>
    </location>
</feature>
<accession>A0A9D4M4L2</accession>
<evidence type="ECO:0000256" key="1">
    <source>
        <dbReference type="SAM" id="MobiDB-lite"/>
    </source>
</evidence>
<reference evidence="2" key="2">
    <citation type="submission" date="2020-11" db="EMBL/GenBank/DDBJ databases">
        <authorList>
            <person name="McCartney M.A."/>
            <person name="Auch B."/>
            <person name="Kono T."/>
            <person name="Mallez S."/>
            <person name="Becker A."/>
            <person name="Gohl D.M."/>
            <person name="Silverstein K.A.T."/>
            <person name="Koren S."/>
            <person name="Bechman K.B."/>
            <person name="Herman A."/>
            <person name="Abrahante J.E."/>
            <person name="Garbe J."/>
        </authorList>
    </citation>
    <scope>NUCLEOTIDE SEQUENCE</scope>
    <source>
        <strain evidence="2">Duluth1</strain>
        <tissue evidence="2">Whole animal</tissue>
    </source>
</reference>
<feature type="compositionally biased region" description="Basic and acidic residues" evidence="1">
    <location>
        <begin position="1416"/>
        <end position="1425"/>
    </location>
</feature>
<feature type="region of interest" description="Disordered" evidence="1">
    <location>
        <begin position="401"/>
        <end position="544"/>
    </location>
</feature>
<sequence length="1477" mass="163375">MHAVFYAAGSDFQDSVKQSSVSNTAFKNFENQQAFVDQNYHDGDNSWLRYKRHSISFTDFRRARHYTEKQRLQSIENVEKERLMAIYDVPPRRIRKVESKHHPTLQEHPRSDNSVRSFDINFNAIRGLCGGQGQVSMQGQENYFNWSGEFNNNVMSYQVPRSLLNQSENSVNQSTTTIACNQSDSTSSQGSLLSLQSANFAQNSMSISSSAPALCGYGSNTLTCNFRQLGQQLPNRDQDERDRLADAQHDDVMRSLDQSQQDLEKEMSLLDEMLQICQRAEGDSDRDQPPPLPAKLSHTPGDGAGSQQGSGSRQGSEVVRNVHCPRGSLDNLSVSSDSTHSRPAPRSHTTNSVLLSPNLVNKLKKIPRRSTFNAPLPYVNLSKYDGNVGNVDSSHVHIPAASTSAPDGSSSWCKLRGSKSQNSQGYDNVPRSGSCRNDSNRVSVSLPGSRENLRSVSSSDLQVNLGTRNNSFSNEPIYSNQREETPPPELPPKGPHLRNRQKYHLDAISRPPQPPRPPERPQVKSRSSGKGHGQQWPIRQGSFSSSQQEDYFLMGSFEKEPTHCKTDFSETCRMSDPITVQQVVNLPPKEKKYTRSSVLDCYMDMSGIMELERGDCSAMNESPSVQRPKYLRSISASGIGIVTEEEDDYYIPDPLPRAESLSISAGNSPKEVRRERAPIREDNYLLMSTLTTRRPSLDTSRVDSSGMDSSRLDTSRINEEEYVKQSQIAASLNRTNSSDTEKQLSFTLDDWHNAEESNRNLICKSENRIPRDMSKIEMPFDNLLDFTLLVSREKDANKLEQVQIKSMTVGAKTDSPSVKTPGFFSRLIRRNSRDRKSVSQSQENLLTISISEPIIKEEAGLAEYTSLSSSENSRAQSQQDIVMGPCDRNRSSSFPNRSSFVAMAPDSNSSSSTGISILSQQSDLCATNSSLSCETVSTRASSNEGNLNDHSNSVQSVLSDSDKQEMGKESFGKHSYFSMGPLDTSNASKGHGNLESHSEHFSRKMEVHDSDQSKGNSDECGGKVFTVLSVQGDSCKTDDEKLIELWHSTNSLSGKSNNSISDLKSKMTLPLEELSPDEKANAIAKHISSLPPFVPPKMKSYPTKLSPVLEKTTPKGDKPDTLSVSSPEYQTCTGVVESPVISPSLKKLQAKATLRITPPSEDENGKIWIPRTFEDPEVEPVDSGTDAYKTSTLVVDLPELGTDNSLSITSLDSYVTYPDKVVRSSPASTILRPRSGREYQKIERRRTHDDSNMTSPLTTPQSPMTGSVFTFDNVATSSIVSADQYSPKLTKNSSSEQASICTRSESLKSPTVFYMNLDFDVSPPDSPLPEANAMELMEPMLNYAEIDLSESGRSELSPSQSRRINLADLDHSVSERLLASALRPSKKSKKLAEPIPIEYSMIDMVATQAASKARKDHAQSRDGTLRRKHVATSASFSTSPSGSSTKERVASLSLSRSERKQSAPFIRSINSPDSANF</sequence>
<dbReference type="Proteomes" id="UP000828390">
    <property type="component" value="Unassembled WGS sequence"/>
</dbReference>
<feature type="compositionally biased region" description="Polar residues" evidence="1">
    <location>
        <begin position="1468"/>
        <end position="1477"/>
    </location>
</feature>
<feature type="region of interest" description="Disordered" evidence="1">
    <location>
        <begin position="867"/>
        <end position="914"/>
    </location>
</feature>
<gene>
    <name evidence="2" type="ORF">DPMN_032783</name>
</gene>
<name>A0A9D4M4L2_DREPO</name>
<feature type="region of interest" description="Disordered" evidence="1">
    <location>
        <begin position="1413"/>
        <end position="1477"/>
    </location>
</feature>
<feature type="region of interest" description="Disordered" evidence="1">
    <location>
        <begin position="937"/>
        <end position="968"/>
    </location>
</feature>
<feature type="compositionally biased region" description="Polar residues" evidence="1">
    <location>
        <begin position="454"/>
        <end position="480"/>
    </location>
</feature>
<keyword evidence="3" id="KW-1185">Reference proteome</keyword>